<comment type="similarity">
    <text evidence="5">Belongs to the SAT4 family.</text>
</comment>
<dbReference type="GO" id="GO:0016020">
    <property type="term" value="C:membrane"/>
    <property type="evidence" value="ECO:0007669"/>
    <property type="project" value="UniProtKB-SubCell"/>
</dbReference>
<dbReference type="OrthoDB" id="3897607at2759"/>
<dbReference type="AlphaFoldDB" id="A0A9W9WAR1"/>
<evidence type="ECO:0000256" key="3">
    <source>
        <dbReference type="ARBA" id="ARBA00022989"/>
    </source>
</evidence>
<evidence type="ECO:0000256" key="1">
    <source>
        <dbReference type="ARBA" id="ARBA00004141"/>
    </source>
</evidence>
<evidence type="ECO:0000256" key="5">
    <source>
        <dbReference type="ARBA" id="ARBA00038359"/>
    </source>
</evidence>
<dbReference type="EMBL" id="JAPZBU010000003">
    <property type="protein sequence ID" value="KAJ5413891.1"/>
    <property type="molecule type" value="Genomic_DNA"/>
</dbReference>
<evidence type="ECO:0000256" key="2">
    <source>
        <dbReference type="ARBA" id="ARBA00022692"/>
    </source>
</evidence>
<reference evidence="8" key="1">
    <citation type="submission" date="2022-12" db="EMBL/GenBank/DDBJ databases">
        <authorList>
            <person name="Petersen C."/>
        </authorList>
    </citation>
    <scope>NUCLEOTIDE SEQUENCE</scope>
    <source>
        <strain evidence="8">IBT 29677</strain>
    </source>
</reference>
<gene>
    <name evidence="8" type="ORF">N7509_000518</name>
</gene>
<proteinExistence type="inferred from homology"/>
<comment type="subcellular location">
    <subcellularLocation>
        <location evidence="1">Membrane</location>
        <topology evidence="1">Multi-pass membrane protein</topology>
    </subcellularLocation>
</comment>
<feature type="transmembrane region" description="Helical" evidence="6">
    <location>
        <begin position="6"/>
        <end position="28"/>
    </location>
</feature>
<dbReference type="GeneID" id="81364135"/>
<sequence length="280" mass="30730">MEGSDAIIITAAVFLSISLAAVSLRCYVRLGIVKAFGHDDALMVAATIFNIGFATCGIVGAVYGMGKTPVYLAHHQEDLRRGLLIPRGKCWWLGQVLYVFTCTIARLSIATTLLRLTIHRTHSYILYGVVTFSTAVGIVFLFFTIFQCHPVTYYWNHYPETGHCLGINILLGIVYMYSGMAATCDIILGSLPILIIWRLQMDRRTKCAVSGILGIAGIASAAVIVRIPFLHHAKDPDFLYATTQISIWSNVEANLGITAGSLVTVRPFLRVFATHNSCVQ</sequence>
<keyword evidence="9" id="KW-1185">Reference proteome</keyword>
<reference evidence="8" key="2">
    <citation type="journal article" date="2023" name="IMA Fungus">
        <title>Comparative genomic study of the Penicillium genus elucidates a diverse pangenome and 15 lateral gene transfer events.</title>
        <authorList>
            <person name="Petersen C."/>
            <person name="Sorensen T."/>
            <person name="Nielsen M.R."/>
            <person name="Sondergaard T.E."/>
            <person name="Sorensen J.L."/>
            <person name="Fitzpatrick D.A."/>
            <person name="Frisvad J.C."/>
            <person name="Nielsen K.L."/>
        </authorList>
    </citation>
    <scope>NUCLEOTIDE SEQUENCE</scope>
    <source>
        <strain evidence="8">IBT 29677</strain>
    </source>
</reference>
<dbReference type="RefSeq" id="XP_056493737.1">
    <property type="nucleotide sequence ID" value="XM_056625155.1"/>
</dbReference>
<feature type="transmembrane region" description="Helical" evidence="6">
    <location>
        <begin position="124"/>
        <end position="146"/>
    </location>
</feature>
<feature type="transmembrane region" description="Helical" evidence="6">
    <location>
        <begin position="166"/>
        <end position="195"/>
    </location>
</feature>
<dbReference type="InterPro" id="IPR049326">
    <property type="entry name" value="Rhodopsin_dom_fungi"/>
</dbReference>
<keyword evidence="2 6" id="KW-0812">Transmembrane</keyword>
<organism evidence="8 9">
    <name type="scientific">Penicillium cosmopolitanum</name>
    <dbReference type="NCBI Taxonomy" id="1131564"/>
    <lineage>
        <taxon>Eukaryota</taxon>
        <taxon>Fungi</taxon>
        <taxon>Dikarya</taxon>
        <taxon>Ascomycota</taxon>
        <taxon>Pezizomycotina</taxon>
        <taxon>Eurotiomycetes</taxon>
        <taxon>Eurotiomycetidae</taxon>
        <taxon>Eurotiales</taxon>
        <taxon>Aspergillaceae</taxon>
        <taxon>Penicillium</taxon>
    </lineage>
</organism>
<evidence type="ECO:0000313" key="9">
    <source>
        <dbReference type="Proteomes" id="UP001147747"/>
    </source>
</evidence>
<dbReference type="Pfam" id="PF20684">
    <property type="entry name" value="Fung_rhodopsin"/>
    <property type="match status" value="1"/>
</dbReference>
<feature type="transmembrane region" description="Helical" evidence="6">
    <location>
        <begin position="207"/>
        <end position="229"/>
    </location>
</feature>
<protein>
    <recommendedName>
        <fullName evidence="7">Rhodopsin domain-containing protein</fullName>
    </recommendedName>
</protein>
<feature type="transmembrane region" description="Helical" evidence="6">
    <location>
        <begin position="40"/>
        <end position="63"/>
    </location>
</feature>
<dbReference type="Proteomes" id="UP001147747">
    <property type="component" value="Unassembled WGS sequence"/>
</dbReference>
<accession>A0A9W9WAR1</accession>
<feature type="domain" description="Rhodopsin" evidence="7">
    <location>
        <begin position="24"/>
        <end position="270"/>
    </location>
</feature>
<keyword evidence="4 6" id="KW-0472">Membrane</keyword>
<evidence type="ECO:0000259" key="7">
    <source>
        <dbReference type="Pfam" id="PF20684"/>
    </source>
</evidence>
<name>A0A9W9WAR1_9EURO</name>
<evidence type="ECO:0000256" key="4">
    <source>
        <dbReference type="ARBA" id="ARBA00023136"/>
    </source>
</evidence>
<evidence type="ECO:0000256" key="6">
    <source>
        <dbReference type="SAM" id="Phobius"/>
    </source>
</evidence>
<keyword evidence="3 6" id="KW-1133">Transmembrane helix</keyword>
<feature type="transmembrane region" description="Helical" evidence="6">
    <location>
        <begin position="96"/>
        <end position="117"/>
    </location>
</feature>
<dbReference type="InterPro" id="IPR052337">
    <property type="entry name" value="SAT4-like"/>
</dbReference>
<comment type="caution">
    <text evidence="8">The sequence shown here is derived from an EMBL/GenBank/DDBJ whole genome shotgun (WGS) entry which is preliminary data.</text>
</comment>
<dbReference type="PANTHER" id="PTHR33048:SF140">
    <property type="entry name" value="ATPASE, PUTATIVE (EUROFUNG)-RELATED"/>
    <property type="match status" value="1"/>
</dbReference>
<dbReference type="PANTHER" id="PTHR33048">
    <property type="entry name" value="PTH11-LIKE INTEGRAL MEMBRANE PROTEIN (AFU_ORTHOLOGUE AFUA_5G11245)"/>
    <property type="match status" value="1"/>
</dbReference>
<evidence type="ECO:0000313" key="8">
    <source>
        <dbReference type="EMBL" id="KAJ5413891.1"/>
    </source>
</evidence>